<evidence type="ECO:0000259" key="3">
    <source>
        <dbReference type="Pfam" id="PF14330"/>
    </source>
</evidence>
<proteinExistence type="predicted"/>
<dbReference type="InterPro" id="IPR025496">
    <property type="entry name" value="DUF4387"/>
</dbReference>
<evidence type="ECO:0000259" key="2">
    <source>
        <dbReference type="Pfam" id="PF07287"/>
    </source>
</evidence>
<dbReference type="Pfam" id="PF07287">
    <property type="entry name" value="AtuA"/>
    <property type="match status" value="1"/>
</dbReference>
<protein>
    <recommendedName>
        <fullName evidence="6">DUF1446-domain-containing protein</fullName>
    </recommendedName>
</protein>
<dbReference type="OrthoDB" id="5863171at2759"/>
<feature type="domain" description="Acyclic terpene utilisation N-terminal" evidence="2">
    <location>
        <begin position="98"/>
        <end position="401"/>
    </location>
</feature>
<dbReference type="Pfam" id="PF14330">
    <property type="entry name" value="DUF4387"/>
    <property type="match status" value="1"/>
</dbReference>
<evidence type="ECO:0008006" key="6">
    <source>
        <dbReference type="Google" id="ProtNLM"/>
    </source>
</evidence>
<dbReference type="EMBL" id="LFMY01000019">
    <property type="protein sequence ID" value="OKL55559.1"/>
    <property type="molecule type" value="Genomic_DNA"/>
</dbReference>
<dbReference type="AlphaFoldDB" id="A0A1Q5Q6T7"/>
<feature type="compositionally biased region" description="Polar residues" evidence="1">
    <location>
        <begin position="459"/>
        <end position="477"/>
    </location>
</feature>
<dbReference type="STRING" id="1441469.A0A1Q5Q6T7"/>
<name>A0A1Q5Q6T7_TALAT</name>
<feature type="domain" description="DUF4387" evidence="3">
    <location>
        <begin position="505"/>
        <end position="601"/>
    </location>
</feature>
<gene>
    <name evidence="4" type="ORF">UA08_09180</name>
</gene>
<evidence type="ECO:0000313" key="4">
    <source>
        <dbReference type="EMBL" id="OKL55559.1"/>
    </source>
</evidence>
<organism evidence="4 5">
    <name type="scientific">Talaromyces atroroseus</name>
    <dbReference type="NCBI Taxonomy" id="1441469"/>
    <lineage>
        <taxon>Eukaryota</taxon>
        <taxon>Fungi</taxon>
        <taxon>Dikarya</taxon>
        <taxon>Ascomycota</taxon>
        <taxon>Pezizomycotina</taxon>
        <taxon>Eurotiomycetes</taxon>
        <taxon>Eurotiomycetidae</taxon>
        <taxon>Eurotiales</taxon>
        <taxon>Trichocomaceae</taxon>
        <taxon>Talaromyces</taxon>
        <taxon>Talaromyces sect. Trachyspermi</taxon>
    </lineage>
</organism>
<dbReference type="GeneID" id="31008936"/>
<reference evidence="4 5" key="1">
    <citation type="submission" date="2015-06" db="EMBL/GenBank/DDBJ databases">
        <title>Talaromyces atroroseus IBT 11181 draft genome.</title>
        <authorList>
            <person name="Rasmussen K.B."/>
            <person name="Rasmussen S."/>
            <person name="Petersen B."/>
            <person name="Sicheritz-Ponten T."/>
            <person name="Mortensen U.H."/>
            <person name="Thrane U."/>
        </authorList>
    </citation>
    <scope>NUCLEOTIDE SEQUENCE [LARGE SCALE GENOMIC DNA]</scope>
    <source>
        <strain evidence="4 5">IBT 11181</strain>
    </source>
</reference>
<dbReference type="RefSeq" id="XP_020115680.1">
    <property type="nucleotide sequence ID" value="XM_020264166.1"/>
</dbReference>
<accession>A0A1Q5Q6T7</accession>
<dbReference type="Proteomes" id="UP000214365">
    <property type="component" value="Unassembled WGS sequence"/>
</dbReference>
<sequence>MKDELRILTPIGMLGYGFSEELFWSALDDGVDAVILDSGSTDSGPSKLALGTTTVSRKSYERDLSVLVAACHYYNVPLLIGSAGGDGASPHVDLLVDIIEACIAREGYRTMEIVRIYAEVDKDIVTRNWKDGLVTPCTPAVPELQIADINDATRIVAQMGMEPYLKAMNENPNFDIIIGGRAYDPAPYAAFCVWKGFSDLGIAYHMGKIMECGALCAKPKSKEALAIVRRDSFDIRPLDLKARCTKISVAAHTLYEKSRPDILLGPGGALDLTPATYEELPDQRTVRVRGSIFIPESQYTIKLEAARLKGYRSAFIGGFRDPILVSQIEDFIQRGEKRLNEMISFPFKFEVHIYGKGAVMKSLEPNTNTTPNEVCVVGEAWAETQEQAAYVTSMARVWCMHGPYPNQIATSGNFAMPFSPFDIPLGPYSEFCMYHIMPVSDPTSLFAVTVHSVIGSNTAKARNPSATPSKTENNATNGVKKITPPKPSSTTNVLGQPPSSKFVYLGSLASVLRSKNAGPYETTFDIMFPDRATYEQVKESNVLTSEAISRLYSIPPEDVLVSMWWEPALAYKATIKRPTVSASFGEADTHGSAQHAPLMYLQVPKPQPKGAT</sequence>
<dbReference type="InterPro" id="IPR010839">
    <property type="entry name" value="AtuA_N"/>
</dbReference>
<comment type="caution">
    <text evidence="4">The sequence shown here is derived from an EMBL/GenBank/DDBJ whole genome shotgun (WGS) entry which is preliminary data.</text>
</comment>
<keyword evidence="5" id="KW-1185">Reference proteome</keyword>
<evidence type="ECO:0000256" key="1">
    <source>
        <dbReference type="SAM" id="MobiDB-lite"/>
    </source>
</evidence>
<feature type="region of interest" description="Disordered" evidence="1">
    <location>
        <begin position="459"/>
        <end position="494"/>
    </location>
</feature>
<evidence type="ECO:0000313" key="5">
    <source>
        <dbReference type="Proteomes" id="UP000214365"/>
    </source>
</evidence>